<dbReference type="Gene3D" id="1.10.287.380">
    <property type="entry name" value="Valyl-tRNA synthetase, C-terminal domain"/>
    <property type="match status" value="1"/>
</dbReference>
<keyword evidence="3" id="KW-0175">Coiled coil</keyword>
<dbReference type="GO" id="GO:0003677">
    <property type="term" value="F:DNA binding"/>
    <property type="evidence" value="ECO:0007669"/>
    <property type="project" value="InterPro"/>
</dbReference>
<sequence length="148" mass="16432">MEPFDGDLDDYQRYLLEESKRLREQAKLSSLEEAASASQTVAVAEAAAPSVDPREQRRLAAQARQLLADKTKPFKKELDQIDKHLPQLTAERSDLEARLSTQGLSGADIAEAGKQLKQVNDTIDTLEERWLELSEQIEAIAQELGATA</sequence>
<protein>
    <recommendedName>
        <fullName evidence="4">ABC transporter Uup C-terminal domain-containing protein</fullName>
    </recommendedName>
</protein>
<dbReference type="GO" id="GO:0005524">
    <property type="term" value="F:ATP binding"/>
    <property type="evidence" value="ECO:0007669"/>
    <property type="project" value="UniProtKB-KW"/>
</dbReference>
<organism evidence="5">
    <name type="scientific">bioreactor metagenome</name>
    <dbReference type="NCBI Taxonomy" id="1076179"/>
    <lineage>
        <taxon>unclassified sequences</taxon>
        <taxon>metagenomes</taxon>
        <taxon>ecological metagenomes</taxon>
    </lineage>
</organism>
<feature type="domain" description="ABC transporter Uup C-terminal" evidence="4">
    <location>
        <begin position="75"/>
        <end position="135"/>
    </location>
</feature>
<comment type="caution">
    <text evidence="5">The sequence shown here is derived from an EMBL/GenBank/DDBJ whole genome shotgun (WGS) entry which is preliminary data.</text>
</comment>
<evidence type="ECO:0000256" key="1">
    <source>
        <dbReference type="ARBA" id="ARBA00022741"/>
    </source>
</evidence>
<accession>A0A645F5K0</accession>
<proteinExistence type="predicted"/>
<name>A0A645F5K0_9ZZZZ</name>
<reference evidence="5" key="1">
    <citation type="submission" date="2019-08" db="EMBL/GenBank/DDBJ databases">
        <authorList>
            <person name="Kucharzyk K."/>
            <person name="Murdoch R.W."/>
            <person name="Higgins S."/>
            <person name="Loffler F."/>
        </authorList>
    </citation>
    <scope>NUCLEOTIDE SEQUENCE</scope>
</reference>
<dbReference type="Pfam" id="PF16326">
    <property type="entry name" value="ABC_tran_CTD"/>
    <property type="match status" value="1"/>
</dbReference>
<evidence type="ECO:0000313" key="5">
    <source>
        <dbReference type="EMBL" id="MPN09625.1"/>
    </source>
</evidence>
<dbReference type="InterPro" id="IPR037118">
    <property type="entry name" value="Val-tRNA_synth_C_sf"/>
</dbReference>
<dbReference type="AlphaFoldDB" id="A0A645F5K0"/>
<evidence type="ECO:0000259" key="4">
    <source>
        <dbReference type="Pfam" id="PF16326"/>
    </source>
</evidence>
<evidence type="ECO:0000256" key="3">
    <source>
        <dbReference type="SAM" id="Coils"/>
    </source>
</evidence>
<keyword evidence="2" id="KW-0067">ATP-binding</keyword>
<keyword evidence="1" id="KW-0547">Nucleotide-binding</keyword>
<gene>
    <name evidence="5" type="ORF">SDC9_156916</name>
</gene>
<dbReference type="EMBL" id="VSSQ01055744">
    <property type="protein sequence ID" value="MPN09625.1"/>
    <property type="molecule type" value="Genomic_DNA"/>
</dbReference>
<feature type="coiled-coil region" evidence="3">
    <location>
        <begin position="78"/>
        <end position="143"/>
    </location>
</feature>
<dbReference type="InterPro" id="IPR032524">
    <property type="entry name" value="ABC_tran_C"/>
</dbReference>
<evidence type="ECO:0000256" key="2">
    <source>
        <dbReference type="ARBA" id="ARBA00022840"/>
    </source>
</evidence>